<dbReference type="Pfam" id="PF00829">
    <property type="entry name" value="Ribosomal_L21p"/>
    <property type="match status" value="1"/>
</dbReference>
<keyword evidence="4" id="KW-1185">Reference proteome</keyword>
<dbReference type="GO" id="GO:0005762">
    <property type="term" value="C:mitochondrial large ribosomal subunit"/>
    <property type="evidence" value="ECO:0007669"/>
    <property type="project" value="TreeGrafter"/>
</dbReference>
<evidence type="ECO:0000313" key="3">
    <source>
        <dbReference type="EMBL" id="WFD34615.1"/>
    </source>
</evidence>
<dbReference type="InterPro" id="IPR028909">
    <property type="entry name" value="bL21-like"/>
</dbReference>
<dbReference type="AlphaFoldDB" id="A0AAF0EQQ4"/>
<organism evidence="3 4">
    <name type="scientific">Malassezia cuniculi</name>
    <dbReference type="NCBI Taxonomy" id="948313"/>
    <lineage>
        <taxon>Eukaryota</taxon>
        <taxon>Fungi</taxon>
        <taxon>Dikarya</taxon>
        <taxon>Basidiomycota</taxon>
        <taxon>Ustilaginomycotina</taxon>
        <taxon>Malasseziomycetes</taxon>
        <taxon>Malasseziales</taxon>
        <taxon>Malasseziaceae</taxon>
        <taxon>Malassezia</taxon>
    </lineage>
</organism>
<dbReference type="GO" id="GO:0003735">
    <property type="term" value="F:structural constituent of ribosome"/>
    <property type="evidence" value="ECO:0007669"/>
    <property type="project" value="TreeGrafter"/>
</dbReference>
<protein>
    <recommendedName>
        <fullName evidence="2">Large ribosomal subunit protein bL21m</fullName>
    </recommendedName>
</protein>
<reference evidence="3" key="1">
    <citation type="submission" date="2023-03" db="EMBL/GenBank/DDBJ databases">
        <title>Mating type loci evolution in Malassezia.</title>
        <authorList>
            <person name="Coelho M.A."/>
        </authorList>
    </citation>
    <scope>NUCLEOTIDE SEQUENCE</scope>
    <source>
        <strain evidence="3">CBS 11721</strain>
    </source>
</reference>
<dbReference type="Proteomes" id="UP001219933">
    <property type="component" value="Chromosome 2"/>
</dbReference>
<name>A0AAF0EQQ4_9BASI</name>
<dbReference type="InterPro" id="IPR036164">
    <property type="entry name" value="bL21-like_sf"/>
</dbReference>
<comment type="similarity">
    <text evidence="1">Belongs to the bacterial ribosomal protein bL21 family.</text>
</comment>
<accession>A0AAF0EQQ4</accession>
<dbReference type="EMBL" id="CP119878">
    <property type="protein sequence ID" value="WFD34615.1"/>
    <property type="molecule type" value="Genomic_DNA"/>
</dbReference>
<sequence length="228" mass="24790">MSLSLGRAWTRAVSAATRGAACSTSLLSRGLRAFSTDSVSAVDNVSNALSLLRSQPNHYVVASIVGRTFVLSASDVVTVPRIRDVKVGDILELDRIHEVGSRDYTLRAQDPAQGRRNPDGARFPLALVRRNGTHEMRVFKEAPAPGDADAPVLPISNSWAAQLVPSGLAHVGAPLAPEVVRVRCIVTEHTMGPLERIIKFKRRKGYKKVVTHKQPYTRLRVDAITLGN</sequence>
<dbReference type="PANTHER" id="PTHR21349">
    <property type="entry name" value="50S RIBOSOMAL PROTEIN L21"/>
    <property type="match status" value="1"/>
</dbReference>
<dbReference type="PANTHER" id="PTHR21349:SF0">
    <property type="entry name" value="LARGE RIBOSOMAL SUBUNIT PROTEIN BL21M"/>
    <property type="match status" value="1"/>
</dbReference>
<evidence type="ECO:0000256" key="2">
    <source>
        <dbReference type="ARBA" id="ARBA00044129"/>
    </source>
</evidence>
<evidence type="ECO:0000256" key="1">
    <source>
        <dbReference type="ARBA" id="ARBA00008563"/>
    </source>
</evidence>
<proteinExistence type="inferred from homology"/>
<dbReference type="SUPFAM" id="SSF141091">
    <property type="entry name" value="L21p-like"/>
    <property type="match status" value="2"/>
</dbReference>
<evidence type="ECO:0000313" key="4">
    <source>
        <dbReference type="Proteomes" id="UP001219933"/>
    </source>
</evidence>
<gene>
    <name evidence="3" type="ORF">MCUN1_001456</name>
</gene>